<dbReference type="PRINTS" id="PR02008">
    <property type="entry name" value="RCMTFAMILY"/>
</dbReference>
<evidence type="ECO:0000256" key="6">
    <source>
        <dbReference type="ARBA" id="ARBA00022603"/>
    </source>
</evidence>
<evidence type="ECO:0000259" key="13">
    <source>
        <dbReference type="PROSITE" id="PS51686"/>
    </source>
</evidence>
<dbReference type="InterPro" id="IPR054728">
    <property type="entry name" value="RsmB-like_ferredoxin"/>
</dbReference>
<dbReference type="GO" id="GO:0005737">
    <property type="term" value="C:cytoplasm"/>
    <property type="evidence" value="ECO:0007669"/>
    <property type="project" value="UniProtKB-SubCell"/>
</dbReference>
<evidence type="ECO:0000256" key="2">
    <source>
        <dbReference type="ARBA" id="ARBA00004496"/>
    </source>
</evidence>
<evidence type="ECO:0000256" key="10">
    <source>
        <dbReference type="ARBA" id="ARBA00030399"/>
    </source>
</evidence>
<dbReference type="GO" id="GO:0008649">
    <property type="term" value="F:rRNA methyltransferase activity"/>
    <property type="evidence" value="ECO:0007669"/>
    <property type="project" value="InterPro"/>
</dbReference>
<evidence type="ECO:0000256" key="9">
    <source>
        <dbReference type="ARBA" id="ARBA00022884"/>
    </source>
</evidence>
<dbReference type="PANTHER" id="PTHR22807:SF53">
    <property type="entry name" value="RIBOSOMAL RNA SMALL SUBUNIT METHYLTRANSFERASE B-RELATED"/>
    <property type="match status" value="1"/>
</dbReference>
<dbReference type="Gene3D" id="3.40.50.150">
    <property type="entry name" value="Vaccinia Virus protein VP39"/>
    <property type="match status" value="1"/>
</dbReference>
<dbReference type="Gene3D" id="3.30.70.1170">
    <property type="entry name" value="Sun protein, domain 3"/>
    <property type="match status" value="1"/>
</dbReference>
<evidence type="ECO:0000256" key="3">
    <source>
        <dbReference type="ARBA" id="ARBA00012140"/>
    </source>
</evidence>
<dbReference type="SUPFAM" id="SSF53335">
    <property type="entry name" value="S-adenosyl-L-methionine-dependent methyltransferases"/>
    <property type="match status" value="1"/>
</dbReference>
<comment type="catalytic activity">
    <reaction evidence="12">
        <text>cytidine(967) in 16S rRNA + S-adenosyl-L-methionine = 5-methylcytidine(967) in 16S rRNA + S-adenosyl-L-homocysteine + H(+)</text>
        <dbReference type="Rhea" id="RHEA:42748"/>
        <dbReference type="Rhea" id="RHEA-COMP:10219"/>
        <dbReference type="Rhea" id="RHEA-COMP:10220"/>
        <dbReference type="ChEBI" id="CHEBI:15378"/>
        <dbReference type="ChEBI" id="CHEBI:57856"/>
        <dbReference type="ChEBI" id="CHEBI:59789"/>
        <dbReference type="ChEBI" id="CHEBI:74483"/>
        <dbReference type="ChEBI" id="CHEBI:82748"/>
        <dbReference type="EC" id="2.1.1.176"/>
    </reaction>
</comment>
<name>A0A381WG40_9ZZZZ</name>
<dbReference type="PANTHER" id="PTHR22807">
    <property type="entry name" value="NOP2 YEAST -RELATED NOL1/NOP2/FMU SUN DOMAIN-CONTAINING"/>
    <property type="match status" value="1"/>
</dbReference>
<dbReference type="InterPro" id="IPR004573">
    <property type="entry name" value="rRNA_ssu_MeTfrase_B"/>
</dbReference>
<evidence type="ECO:0000313" key="14">
    <source>
        <dbReference type="EMBL" id="SVA51500.1"/>
    </source>
</evidence>
<dbReference type="InterPro" id="IPR023267">
    <property type="entry name" value="RCMT"/>
</dbReference>
<dbReference type="Pfam" id="PF01189">
    <property type="entry name" value="Methyltr_RsmB-F"/>
    <property type="match status" value="1"/>
</dbReference>
<feature type="non-terminal residue" evidence="14">
    <location>
        <position position="1"/>
    </location>
</feature>
<dbReference type="NCBIfam" id="TIGR00563">
    <property type="entry name" value="rsmB"/>
    <property type="match status" value="1"/>
</dbReference>
<dbReference type="PROSITE" id="PS51686">
    <property type="entry name" value="SAM_MT_RSMB_NOP"/>
    <property type="match status" value="1"/>
</dbReference>
<keyword evidence="6" id="KW-0489">Methyltransferase</keyword>
<dbReference type="InterPro" id="IPR035926">
    <property type="entry name" value="NusB-like_sf"/>
</dbReference>
<comment type="subcellular location">
    <subcellularLocation>
        <location evidence="2">Cytoplasm</location>
    </subcellularLocation>
</comment>
<evidence type="ECO:0000256" key="8">
    <source>
        <dbReference type="ARBA" id="ARBA00022691"/>
    </source>
</evidence>
<accession>A0A381WG40</accession>
<protein>
    <recommendedName>
        <fullName evidence="3">16S rRNA (cytosine(967)-C(5))-methyltransferase</fullName>
        <ecNumber evidence="3">2.1.1.176</ecNumber>
    </recommendedName>
    <alternativeName>
        <fullName evidence="10">16S rRNA m5C967 methyltransferase</fullName>
    </alternativeName>
    <alternativeName>
        <fullName evidence="11">rRNA (cytosine-C(5)-)-methyltransferase RsmB</fullName>
    </alternativeName>
</protein>
<comment type="function">
    <text evidence="1">Specifically methylates the cytosine at position 967 (m5C967) of 16S rRNA.</text>
</comment>
<reference evidence="14" key="1">
    <citation type="submission" date="2018-05" db="EMBL/GenBank/DDBJ databases">
        <authorList>
            <person name="Lanie J.A."/>
            <person name="Ng W.-L."/>
            <person name="Kazmierczak K.M."/>
            <person name="Andrzejewski T.M."/>
            <person name="Davidsen T.M."/>
            <person name="Wayne K.J."/>
            <person name="Tettelin H."/>
            <person name="Glass J.I."/>
            <person name="Rusch D."/>
            <person name="Podicherti R."/>
            <person name="Tsui H.-C.T."/>
            <person name="Winkler M.E."/>
        </authorList>
    </citation>
    <scope>NUCLEOTIDE SEQUENCE</scope>
</reference>
<organism evidence="14">
    <name type="scientific">marine metagenome</name>
    <dbReference type="NCBI Taxonomy" id="408172"/>
    <lineage>
        <taxon>unclassified sequences</taxon>
        <taxon>metagenomes</taxon>
        <taxon>ecological metagenomes</taxon>
    </lineage>
</organism>
<dbReference type="GO" id="GO:0006355">
    <property type="term" value="P:regulation of DNA-templated transcription"/>
    <property type="evidence" value="ECO:0007669"/>
    <property type="project" value="InterPro"/>
</dbReference>
<keyword evidence="5" id="KW-0698">rRNA processing</keyword>
<dbReference type="InterPro" id="IPR029063">
    <property type="entry name" value="SAM-dependent_MTases_sf"/>
</dbReference>
<evidence type="ECO:0000256" key="4">
    <source>
        <dbReference type="ARBA" id="ARBA00022490"/>
    </source>
</evidence>
<dbReference type="EMBL" id="UINC01011709">
    <property type="protein sequence ID" value="SVA51500.1"/>
    <property type="molecule type" value="Genomic_DNA"/>
</dbReference>
<dbReference type="Pfam" id="PF22458">
    <property type="entry name" value="RsmF-B_ferredox"/>
    <property type="match status" value="1"/>
</dbReference>
<dbReference type="SUPFAM" id="SSF48013">
    <property type="entry name" value="NusB-like"/>
    <property type="match status" value="1"/>
</dbReference>
<dbReference type="InterPro" id="IPR001678">
    <property type="entry name" value="MeTrfase_RsmB-F_NOP2_dom"/>
</dbReference>
<dbReference type="InterPro" id="IPR049560">
    <property type="entry name" value="MeTrfase_RsmB-F_NOP2_cat"/>
</dbReference>
<evidence type="ECO:0000256" key="7">
    <source>
        <dbReference type="ARBA" id="ARBA00022679"/>
    </source>
</evidence>
<evidence type="ECO:0000256" key="11">
    <source>
        <dbReference type="ARBA" id="ARBA00031088"/>
    </source>
</evidence>
<keyword evidence="8" id="KW-0949">S-adenosyl-L-methionine</keyword>
<evidence type="ECO:0000256" key="12">
    <source>
        <dbReference type="ARBA" id="ARBA00047283"/>
    </source>
</evidence>
<sequence length="367" mass="41626">QPDLRSILRIGCYELLFDDHIPDYAAIHSSVDLTKESINKKAAGLINAVLRKILRQHENDPNWLNKLSKQHQWLSFPAWLIKKWEKRYGKADAIKLCNTFNHPVPMFLRVNQTRMSMDNVVKSLAEDSIIVEQFKPIPSFLRVLKWKKHVLMTPLFTSGVISIQDPASAAIIYLLEPKIGETVLDVCAAPGTKSLMIAEMIGSDGTVLSSDKDYRRVEMGKLDIKRHKLKNIHWSVLDAMEDHFPISRKILIDAPCTGTGVIGRRPDIRWRRRPGDVVAMAGLQFSILNHISRYLLSGGTMVYSTCSLEPEENCEVVERFLNSNRGFKLVPPYSNIPKKWVSENGFLMTSPVHHGTDGMFAAKLLKI</sequence>
<feature type="domain" description="SAM-dependent MTase RsmB/NOP-type" evidence="13">
    <location>
        <begin position="96"/>
        <end position="367"/>
    </location>
</feature>
<dbReference type="EC" id="2.1.1.176" evidence="3"/>
<dbReference type="Pfam" id="PF01029">
    <property type="entry name" value="NusB"/>
    <property type="match status" value="1"/>
</dbReference>
<dbReference type="GO" id="GO:0003723">
    <property type="term" value="F:RNA binding"/>
    <property type="evidence" value="ECO:0007669"/>
    <property type="project" value="UniProtKB-KW"/>
</dbReference>
<keyword evidence="4" id="KW-0963">Cytoplasm</keyword>
<dbReference type="NCBIfam" id="NF011494">
    <property type="entry name" value="PRK14902.1"/>
    <property type="match status" value="1"/>
</dbReference>
<dbReference type="Gene3D" id="1.10.940.10">
    <property type="entry name" value="NusB-like"/>
    <property type="match status" value="1"/>
</dbReference>
<dbReference type="InterPro" id="IPR006027">
    <property type="entry name" value="NusB_RsmB_TIM44"/>
</dbReference>
<keyword evidence="9" id="KW-0694">RNA-binding</keyword>
<evidence type="ECO:0000256" key="1">
    <source>
        <dbReference type="ARBA" id="ARBA00002724"/>
    </source>
</evidence>
<gene>
    <name evidence="14" type="ORF">METZ01_LOCUS104354</name>
</gene>
<dbReference type="AlphaFoldDB" id="A0A381WG40"/>
<proteinExistence type="predicted"/>
<evidence type="ECO:0000256" key="5">
    <source>
        <dbReference type="ARBA" id="ARBA00022552"/>
    </source>
</evidence>
<keyword evidence="7" id="KW-0808">Transferase</keyword>